<dbReference type="InterPro" id="IPR010067">
    <property type="entry name" value="ABC_SsuA_sub-bd"/>
</dbReference>
<dbReference type="AlphaFoldDB" id="A0A7Z7AVB7"/>
<comment type="caution">
    <text evidence="6">The sequence shown here is derived from an EMBL/GenBank/DDBJ whole genome shotgun (WGS) entry which is preliminary data.</text>
</comment>
<name>A0A7Z7AVB7_9EURY</name>
<keyword evidence="4" id="KW-0997">Cell inner membrane</keyword>
<dbReference type="Pfam" id="PF13379">
    <property type="entry name" value="NMT1_2"/>
    <property type="match status" value="1"/>
</dbReference>
<dbReference type="GO" id="GO:0012505">
    <property type="term" value="C:endomembrane system"/>
    <property type="evidence" value="ECO:0007669"/>
    <property type="project" value="UniProtKB-SubCell"/>
</dbReference>
<keyword evidence="3" id="KW-1003">Cell membrane</keyword>
<accession>A0A7Z7AVB7</accession>
<dbReference type="GO" id="GO:0016020">
    <property type="term" value="C:membrane"/>
    <property type="evidence" value="ECO:0007669"/>
    <property type="project" value="InterPro"/>
</dbReference>
<sequence length="342" mass="37442">MNHTKTIKLASTLFFVLALVLAVFVSGCTEDTAQQNEEQANNITELTFGYQPSTHQIAYMTAKEKGWWLEDLKPYGIVTINDNLFPTGAPEMQSMIGGKIDVAYVGAAPVITALANNGLDAKIVAAVQIQGSDLVLRTDLPYESPEDLRGLKIATFPAGTIQDTLLRNWLKENGIDPENDVEILGMGPGDAMTAISAGQVDAVFLPHPSPTMIESEGVGRSVVSSGEMLQDHACCVVAVSGDLIRNHPDIVKQIVETHIRATEYNVEHPDEAAQIFADDQDWDVELVKKSLTEWDGSWVADPHLIVNSTVDYAQVQYELGYISKPLTQDDIFDMSFYDALNQ</sequence>
<comment type="subcellular location">
    <subcellularLocation>
        <location evidence="1">Endomembrane system</location>
    </subcellularLocation>
</comment>
<evidence type="ECO:0000313" key="7">
    <source>
        <dbReference type="Proteomes" id="UP000199259"/>
    </source>
</evidence>
<dbReference type="Gene3D" id="3.40.190.10">
    <property type="entry name" value="Periplasmic binding protein-like II"/>
    <property type="match status" value="2"/>
</dbReference>
<keyword evidence="7" id="KW-1185">Reference proteome</keyword>
<evidence type="ECO:0000256" key="5">
    <source>
        <dbReference type="ARBA" id="ARBA00023136"/>
    </source>
</evidence>
<dbReference type="PANTHER" id="PTHR30024">
    <property type="entry name" value="ALIPHATIC SULFONATES-BINDING PROTEIN-RELATED"/>
    <property type="match status" value="1"/>
</dbReference>
<evidence type="ECO:0000256" key="2">
    <source>
        <dbReference type="ARBA" id="ARBA00022448"/>
    </source>
</evidence>
<evidence type="ECO:0000256" key="4">
    <source>
        <dbReference type="ARBA" id="ARBA00022519"/>
    </source>
</evidence>
<reference evidence="6 7" key="1">
    <citation type="submission" date="2016-10" db="EMBL/GenBank/DDBJ databases">
        <authorList>
            <person name="Varghese N."/>
            <person name="Submissions S."/>
        </authorList>
    </citation>
    <scope>NUCLEOTIDE SEQUENCE [LARGE SCALE GENOMIC DNA]</scope>
    <source>
        <strain evidence="6 7">PL 12/M</strain>
    </source>
</reference>
<dbReference type="InterPro" id="IPR044527">
    <property type="entry name" value="NrtA/CpmA_ABC-bd_dom"/>
</dbReference>
<dbReference type="PROSITE" id="PS51257">
    <property type="entry name" value="PROKAR_LIPOPROTEIN"/>
    <property type="match status" value="1"/>
</dbReference>
<dbReference type="CDD" id="cd13553">
    <property type="entry name" value="PBP2_NrtA_CpmA_like"/>
    <property type="match status" value="1"/>
</dbReference>
<keyword evidence="5" id="KW-0472">Membrane</keyword>
<proteinExistence type="predicted"/>
<dbReference type="SUPFAM" id="SSF53850">
    <property type="entry name" value="Periplasmic binding protein-like II"/>
    <property type="match status" value="1"/>
</dbReference>
<gene>
    <name evidence="6" type="ORF">SAMN04488589_0832</name>
</gene>
<keyword evidence="2" id="KW-0813">Transport</keyword>
<dbReference type="PANTHER" id="PTHR30024:SF42">
    <property type="entry name" value="ALIPHATIC SULFONATES-BINDING PROTEIN-RELATED"/>
    <property type="match status" value="1"/>
</dbReference>
<dbReference type="Proteomes" id="UP000199259">
    <property type="component" value="Unassembled WGS sequence"/>
</dbReference>
<dbReference type="NCBIfam" id="TIGR01728">
    <property type="entry name" value="SsuA_fam"/>
    <property type="match status" value="1"/>
</dbReference>
<dbReference type="RefSeq" id="WP_238380713.1">
    <property type="nucleotide sequence ID" value="NZ_FNCA01000002.1"/>
</dbReference>
<dbReference type="EMBL" id="FNCA01000002">
    <property type="protein sequence ID" value="SDF54263.1"/>
    <property type="molecule type" value="Genomic_DNA"/>
</dbReference>
<evidence type="ECO:0000313" key="6">
    <source>
        <dbReference type="EMBL" id="SDF54263.1"/>
    </source>
</evidence>
<evidence type="ECO:0000256" key="1">
    <source>
        <dbReference type="ARBA" id="ARBA00004308"/>
    </source>
</evidence>
<dbReference type="GO" id="GO:0042626">
    <property type="term" value="F:ATPase-coupled transmembrane transporter activity"/>
    <property type="evidence" value="ECO:0007669"/>
    <property type="project" value="InterPro"/>
</dbReference>
<evidence type="ECO:0000256" key="3">
    <source>
        <dbReference type="ARBA" id="ARBA00022475"/>
    </source>
</evidence>
<organism evidence="6 7">
    <name type="scientific">Methanolobus vulcani</name>
    <dbReference type="NCBI Taxonomy" id="38026"/>
    <lineage>
        <taxon>Archaea</taxon>
        <taxon>Methanobacteriati</taxon>
        <taxon>Methanobacteriota</taxon>
        <taxon>Stenosarchaea group</taxon>
        <taxon>Methanomicrobia</taxon>
        <taxon>Methanosarcinales</taxon>
        <taxon>Methanosarcinaceae</taxon>
        <taxon>Methanolobus</taxon>
    </lineage>
</organism>
<protein>
    <submittedName>
        <fullName evidence="6">NitT/TauT family transport system substrate-binding protein</fullName>
    </submittedName>
</protein>